<reference evidence="2" key="1">
    <citation type="submission" date="2021-02" db="EMBL/GenBank/DDBJ databases">
        <authorList>
            <person name="Nowell W R."/>
        </authorList>
    </citation>
    <scope>NUCLEOTIDE SEQUENCE</scope>
</reference>
<dbReference type="EMBL" id="CAJOBB010000620">
    <property type="protein sequence ID" value="CAF3717392.1"/>
    <property type="molecule type" value="Genomic_DNA"/>
</dbReference>
<feature type="region of interest" description="Disordered" evidence="1">
    <location>
        <begin position="598"/>
        <end position="632"/>
    </location>
</feature>
<feature type="region of interest" description="Disordered" evidence="1">
    <location>
        <begin position="90"/>
        <end position="129"/>
    </location>
</feature>
<feature type="compositionally biased region" description="Acidic residues" evidence="1">
    <location>
        <begin position="232"/>
        <end position="244"/>
    </location>
</feature>
<organism evidence="2 3">
    <name type="scientific">Adineta steineri</name>
    <dbReference type="NCBI Taxonomy" id="433720"/>
    <lineage>
        <taxon>Eukaryota</taxon>
        <taxon>Metazoa</taxon>
        <taxon>Spiralia</taxon>
        <taxon>Gnathifera</taxon>
        <taxon>Rotifera</taxon>
        <taxon>Eurotatoria</taxon>
        <taxon>Bdelloidea</taxon>
        <taxon>Adinetida</taxon>
        <taxon>Adinetidae</taxon>
        <taxon>Adineta</taxon>
    </lineage>
</organism>
<feature type="compositionally biased region" description="Acidic residues" evidence="1">
    <location>
        <begin position="110"/>
        <end position="129"/>
    </location>
</feature>
<evidence type="ECO:0000313" key="2">
    <source>
        <dbReference type="EMBL" id="CAF3717392.1"/>
    </source>
</evidence>
<protein>
    <submittedName>
        <fullName evidence="2">Uncharacterized protein</fullName>
    </submittedName>
</protein>
<feature type="compositionally biased region" description="Low complexity" evidence="1">
    <location>
        <begin position="537"/>
        <end position="551"/>
    </location>
</feature>
<dbReference type="Proteomes" id="UP000663868">
    <property type="component" value="Unassembled WGS sequence"/>
</dbReference>
<accession>A0A818VXK6</accession>
<evidence type="ECO:0000256" key="1">
    <source>
        <dbReference type="SAM" id="MobiDB-lite"/>
    </source>
</evidence>
<feature type="compositionally biased region" description="Basic and acidic residues" evidence="1">
    <location>
        <begin position="1666"/>
        <end position="1681"/>
    </location>
</feature>
<feature type="compositionally biased region" description="Low complexity" evidence="1">
    <location>
        <begin position="1549"/>
        <end position="1559"/>
    </location>
</feature>
<feature type="region of interest" description="Disordered" evidence="1">
    <location>
        <begin position="219"/>
        <end position="285"/>
    </location>
</feature>
<evidence type="ECO:0000313" key="3">
    <source>
        <dbReference type="Proteomes" id="UP000663868"/>
    </source>
</evidence>
<gene>
    <name evidence="2" type="ORF">KXQ929_LOCUS12169</name>
</gene>
<feature type="region of interest" description="Disordered" evidence="1">
    <location>
        <begin position="1666"/>
        <end position="1697"/>
    </location>
</feature>
<feature type="region of interest" description="Disordered" evidence="1">
    <location>
        <begin position="403"/>
        <end position="431"/>
    </location>
</feature>
<sequence length="1697" mass="192196">MNMASDVEDLSTFYDNLPSIFENNPSSSVKQSYNTVVADVNEEKFYQPMFGSFSFADSDPLNRAAFVVSPSPSIEVDALQERVMDDNILNDEHNISSGNETTSSLPPLADTEDIDDNNYDNDNDDDEDDFDGIPIRHAPIMMKKKLNGDNDFDGIPIRHAPIMMKKKLNGDSDSTLNHFDQDHFVDEFIHRIENSQDDNDNDIEDDTFLNGFNDQEHEETAIVPSLFKDIPDIDDPNEPEEENDDNGRVPFDHMDMFDQSDSIRSSSPDSLLSSSHLQDEQDDDVDMDDEVAQWNDDLILQTTPLNVNSQTHRTNSPLVSNIYPFNQVDFIDSSRSNSRCSNISSHLSIGYADQARIFMSDDDELESSSDSDDNNKENMINLDCDISDRDNSEEICLQVNLDDHRSPSSFSKSNSTTSSSSSPSPVPDETPIITIDEDIHEAKTLQIAPIAVLDDEEEEDMHVDVDDDLRTCISDQPILPIFTSNIKNSIELKTDRRQNELIEDIINMRHLLNENEEDDEFIAIMHNPRIFEQVLYNNNNNNNNSNNNINDNDNEKKSDLIKQTNSVTSTFRPSSQLSIDNKIEEESLEHRQNIHQTHSLLESNDETTPTSSSSSSQYTRKTTTPIINKPSPTAVNHLAQEEEEKEDDVSLSVVDTVDTLHIKQKKPYLSCQQTNTSDIDVKQFTLSEKDYSTMNINHESDDDDDDDDDDDLELLKTLSQLHGIINTTQSSEENNHLESQLSFYASSINNEKNSFDSSPNNLIINGNETELSNKKSQNSRLLIRPTPYVNETIIKTDDEQEEKNEKKNVIFYKNLNDDVGNGKQKEKYERKEQKKTPTTFFSLTSSTSPILLNNDSHSTLVIVDPDTSSSLPNLLLSNDDNDSTLFTNQLITDDLQISNTKSNMNNLPSNDLPDQTTSNLFDPFAPIITTATTTTTATAVNTTGMFDDTFHHSQSTNINEFETQPDFSSTSNLSTTQPLANYNFDDLWDQSVSHITSSNNHEIQSDNDINPNTFAWDALVNNNNEKTNSFNDKTNVPTSNITWNSLFGLEEQPQQQQEEKQEDKNDLKNFLNWIISHLDDSKPSIEFTSIHNLESIINDIHMCTLPFTPIPSPPLHVDHTVTNPMINATHHELFPIDETEQPNVTQGQQSMILYEEEEEEDGEEEKSSELLSIENSIKPIAENFVSNVLQTALHEVHEPNQQVEHLVDQILAQAVFDVYNTDINLSESEKNDPLPIENLATIISWHDQTKATNKHLPDPFDQKFDSVWSSHFEAPDDTTNENLFENQNQTETENDIDPWLITKTATTTTTTELDPMVLFSKTFDETDLFSSATNPINNIPETDDDETGTLSEYVPPLLLTNPANAAMATNNLMKYTLTAPVIDDSGDDSSTIEDYFSTRKNDSSITTNAKINEEPAADIEDITWREQEEIETNEQDNFFSKKARLSQFEVFASDQPLNSPEIESKFSNINTQFGNDFNEFSQLQQSTDDNAAWISVDKSSEMVKSNNLGDNEPWELEDHGEEKITPVPTTMRLSAFDDNEFSTNEKRNSQNNFFSDSFNPPTFTENDSNDNKENSPDHFIKKQTNEDIDQSIPKSVRFDDRIQNIRSPTPPTDILNESKSSTKSDSDDIDIDDISPSFETGNDQITDHTMETSYVNVDTTDIKAEHSYKSNELPSHTRLENEDLSTSLTDKTSKYFR</sequence>
<feature type="region of interest" description="Disordered" evidence="1">
    <location>
        <begin position="1505"/>
        <end position="1650"/>
    </location>
</feature>
<feature type="compositionally biased region" description="Polar residues" evidence="1">
    <location>
        <begin position="95"/>
        <end position="105"/>
    </location>
</feature>
<comment type="caution">
    <text evidence="2">The sequence shown here is derived from an EMBL/GenBank/DDBJ whole genome shotgun (WGS) entry which is preliminary data.</text>
</comment>
<feature type="compositionally biased region" description="Basic and acidic residues" evidence="1">
    <location>
        <begin position="245"/>
        <end position="256"/>
    </location>
</feature>
<name>A0A818VXK6_9BILA</name>
<feature type="region of interest" description="Disordered" evidence="1">
    <location>
        <begin position="536"/>
        <end position="556"/>
    </location>
</feature>
<proteinExistence type="predicted"/>
<feature type="compositionally biased region" description="Basic and acidic residues" evidence="1">
    <location>
        <begin position="1569"/>
        <end position="1585"/>
    </location>
</feature>
<feature type="compositionally biased region" description="Low complexity" evidence="1">
    <location>
        <begin position="606"/>
        <end position="624"/>
    </location>
</feature>
<feature type="compositionally biased region" description="Low complexity" evidence="1">
    <location>
        <begin position="259"/>
        <end position="276"/>
    </location>
</feature>
<feature type="compositionally biased region" description="Low complexity" evidence="1">
    <location>
        <begin position="407"/>
        <end position="431"/>
    </location>
</feature>